<dbReference type="InterPro" id="IPR005094">
    <property type="entry name" value="Endonuclease_MobA/VirD2"/>
</dbReference>
<feature type="coiled-coil region" evidence="1">
    <location>
        <begin position="257"/>
        <end position="284"/>
    </location>
</feature>
<keyword evidence="1" id="KW-0175">Coiled coil</keyword>
<evidence type="ECO:0000313" key="4">
    <source>
        <dbReference type="Proteomes" id="UP000063971"/>
    </source>
</evidence>
<evidence type="ECO:0000313" key="3">
    <source>
        <dbReference type="EMBL" id="AKT91420.1"/>
    </source>
</evidence>
<dbReference type="AlphaFoldDB" id="A0AAU8U1F8"/>
<dbReference type="Pfam" id="PF03432">
    <property type="entry name" value="Relaxase"/>
    <property type="match status" value="1"/>
</dbReference>
<feature type="domain" description="MobA/VirD2-like nuclease" evidence="2">
    <location>
        <begin position="97"/>
        <end position="188"/>
    </location>
</feature>
<evidence type="ECO:0000259" key="2">
    <source>
        <dbReference type="Pfam" id="PF03432"/>
    </source>
</evidence>
<dbReference type="Proteomes" id="UP000063971">
    <property type="component" value="Chromosome"/>
</dbReference>
<protein>
    <submittedName>
        <fullName evidence="3">Relaxase, putative type IV secretion system protein VirD2</fullName>
    </submittedName>
</protein>
<dbReference type="KEGG" id="cure:CUREO_1614"/>
<organism evidence="3 4">
    <name type="scientific">Campylobacter ureolyticus RIGS 9880</name>
    <dbReference type="NCBI Taxonomy" id="1032069"/>
    <lineage>
        <taxon>Bacteria</taxon>
        <taxon>Pseudomonadati</taxon>
        <taxon>Campylobacterota</taxon>
        <taxon>Epsilonproteobacteria</taxon>
        <taxon>Campylobacterales</taxon>
        <taxon>Campylobacteraceae</taxon>
        <taxon>Campylobacter</taxon>
    </lineage>
</organism>
<evidence type="ECO:0000256" key="1">
    <source>
        <dbReference type="SAM" id="Coils"/>
    </source>
</evidence>
<reference evidence="3 4" key="1">
    <citation type="journal article" date="2015" name="Genome Announc.">
        <title>Complete Genome Sequence of the Campylobacter ureolyticus Clinical Isolate RIGS 9880.</title>
        <authorList>
            <person name="Miller W.G."/>
            <person name="Yee E."/>
            <person name="On S.L."/>
            <person name="Andersen L.P."/>
            <person name="Bono J.L."/>
        </authorList>
    </citation>
    <scope>NUCLEOTIDE SEQUENCE [LARGE SCALE GENOMIC DNA]</scope>
    <source>
        <strain evidence="3 4">RIGS 9880</strain>
    </source>
</reference>
<sequence length="544" mass="63308">MSNVNWDEFFDNLKKVRAGRTKYTKSQHKYVSFSGGGFSKAGTSFSKNNFSKQSVIKMISNLPQTSIKRCIDYTLKNSIDGLAIDENGNKVSSDEIMKGWSKDFGKNLNSKDAWHLIFSINEPCNDEKKLNALCDAVKDTLGTNFTGHKYAFVLHTHQNNPHVHVVLNKRNIFTNKKIHFNSKAEIKDFFDEARTNFAFSLGARGLKYENKNSLSKDLKLEFSKIKSSVKLEVDDYTAKDKLQDYYFNMEDKNKEIYKTTKNKIDSMNDELNILKKQNAELLALFLQYVKKKNKRSYKLAKQLKANNQIIYKKNKALLSEINKLDKISYKINQINEMKMANYKDRSEALVLLENFKYNYHKLYPKGKNATKSDFENYKKVCRAIAIYRKRQGDDAIKYFDDSLMASRMLGKNNSLFKLGKKLEILDKSLYLLEHSNLSDDDKKGYKKRLNDNKEFIIDIAKNRFNFVQSKLLKADKIDKNSFLFKEYFKGVAVLNVTPDDELLKIRNKQVLIKDILKDNSYHRNNNTIKKDKFNSVEKSRGGRE</sequence>
<accession>A0AAU8U1F8</accession>
<proteinExistence type="predicted"/>
<gene>
    <name evidence="3" type="ORF">CUREO_1614</name>
</gene>
<name>A0AAU8U1F8_9BACT</name>
<dbReference type="EMBL" id="CP012195">
    <property type="protein sequence ID" value="AKT91420.1"/>
    <property type="molecule type" value="Genomic_DNA"/>
</dbReference>
<dbReference type="RefSeq" id="WP_050335888.1">
    <property type="nucleotide sequence ID" value="NZ_CP012195.1"/>
</dbReference>